<feature type="compositionally biased region" description="Basic residues" evidence="1">
    <location>
        <begin position="106"/>
        <end position="116"/>
    </location>
</feature>
<dbReference type="Pfam" id="PF01638">
    <property type="entry name" value="HxlR"/>
    <property type="match status" value="1"/>
</dbReference>
<sequence length="303" mass="32112">MQKRDIADAPGQHGLHHVPAIASGGAIQRTSAGARVIPRRSGAGRGTARATGAVTPGCPSREAARSHIPRRPGHRPRPAGSGRGLRRRRRGWPPPRGRPARSPAPRGRRRSRRARPARGPSPPGARHRGRSTRPVTRACRKRAPPRRARPPPTFGAPDPPAVTVRARTIVGFPPKSLQDGTFRCAARTGVTVQQRAGRGRGLPGGAADRGAGGRQVELSALGQLGGGRRRFGELQRAAPGIPQRMLTVTVRAGAGRPGQSPRARDRADAGGPRAHRDRPVAAGIGGRAGGSGRSRHRRRFDER</sequence>
<feature type="domain" description="HTH hxlR-type" evidence="2">
    <location>
        <begin position="221"/>
        <end position="251"/>
    </location>
</feature>
<dbReference type="EMBL" id="VWPH01000011">
    <property type="protein sequence ID" value="KAA5830247.1"/>
    <property type="molecule type" value="Genomic_DNA"/>
</dbReference>
<feature type="compositionally biased region" description="Basic residues" evidence="1">
    <location>
        <begin position="67"/>
        <end position="77"/>
    </location>
</feature>
<feature type="compositionally biased region" description="Pro residues" evidence="1">
    <location>
        <begin position="150"/>
        <end position="160"/>
    </location>
</feature>
<feature type="region of interest" description="Disordered" evidence="1">
    <location>
        <begin position="250"/>
        <end position="303"/>
    </location>
</feature>
<name>A0A5M7BPW2_SACHI</name>
<feature type="region of interest" description="Disordered" evidence="1">
    <location>
        <begin position="1"/>
        <end position="162"/>
    </location>
</feature>
<proteinExistence type="predicted"/>
<feature type="compositionally biased region" description="Gly residues" evidence="1">
    <location>
        <begin position="283"/>
        <end position="292"/>
    </location>
</feature>
<accession>A0A5M7BPW2</accession>
<evidence type="ECO:0000313" key="3">
    <source>
        <dbReference type="EMBL" id="KAA5830247.1"/>
    </source>
</evidence>
<evidence type="ECO:0000256" key="1">
    <source>
        <dbReference type="SAM" id="MobiDB-lite"/>
    </source>
</evidence>
<evidence type="ECO:0000313" key="4">
    <source>
        <dbReference type="Proteomes" id="UP000323946"/>
    </source>
</evidence>
<feature type="compositionally biased region" description="Basic residues" evidence="1">
    <location>
        <begin position="293"/>
        <end position="303"/>
    </location>
</feature>
<keyword evidence="4" id="KW-1185">Reference proteome</keyword>
<feature type="region of interest" description="Disordered" evidence="1">
    <location>
        <begin position="192"/>
        <end position="214"/>
    </location>
</feature>
<reference evidence="3 4" key="1">
    <citation type="submission" date="2019-09" db="EMBL/GenBank/DDBJ databases">
        <title>Draft genome sequence of the thermophilic Saccharopolyspora hirsuta VKM Ac-666T.</title>
        <authorList>
            <person name="Lobastova T.G."/>
            <person name="Fokina V."/>
            <person name="Bragin E.Y."/>
            <person name="Shtratnikova V.Y."/>
            <person name="Starodumova I.P."/>
            <person name="Tarlachkov S.V."/>
            <person name="Donova M.V."/>
        </authorList>
    </citation>
    <scope>NUCLEOTIDE SEQUENCE [LARGE SCALE GENOMIC DNA]</scope>
    <source>
        <strain evidence="3 4">VKM Ac-666</strain>
    </source>
</reference>
<dbReference type="InterPro" id="IPR002577">
    <property type="entry name" value="HTH_HxlR"/>
</dbReference>
<comment type="caution">
    <text evidence="3">The sequence shown here is derived from an EMBL/GenBank/DDBJ whole genome shotgun (WGS) entry which is preliminary data.</text>
</comment>
<organism evidence="3 4">
    <name type="scientific">Saccharopolyspora hirsuta</name>
    <dbReference type="NCBI Taxonomy" id="1837"/>
    <lineage>
        <taxon>Bacteria</taxon>
        <taxon>Bacillati</taxon>
        <taxon>Actinomycetota</taxon>
        <taxon>Actinomycetes</taxon>
        <taxon>Pseudonocardiales</taxon>
        <taxon>Pseudonocardiaceae</taxon>
        <taxon>Saccharopolyspora</taxon>
    </lineage>
</organism>
<protein>
    <submittedName>
        <fullName evidence="3">Helix-turn-helix transcriptional regulator</fullName>
    </submittedName>
</protein>
<dbReference type="AlphaFoldDB" id="A0A5M7BPW2"/>
<dbReference type="Proteomes" id="UP000323946">
    <property type="component" value="Unassembled WGS sequence"/>
</dbReference>
<evidence type="ECO:0000259" key="2">
    <source>
        <dbReference type="Pfam" id="PF01638"/>
    </source>
</evidence>
<gene>
    <name evidence="3" type="ORF">F1721_24200</name>
</gene>
<feature type="compositionally biased region" description="Basic residues" evidence="1">
    <location>
        <begin position="138"/>
        <end position="149"/>
    </location>
</feature>